<comment type="similarity">
    <text evidence="1">Belongs to the iron/ascorbate-dependent oxidoreductase family.</text>
</comment>
<evidence type="ECO:0000313" key="7">
    <source>
        <dbReference type="EMBL" id="KKY21326.1"/>
    </source>
</evidence>
<evidence type="ECO:0000259" key="6">
    <source>
        <dbReference type="Pfam" id="PF14226"/>
    </source>
</evidence>
<reference evidence="7 8" key="2">
    <citation type="submission" date="2015-05" db="EMBL/GenBank/DDBJ databases">
        <authorList>
            <person name="Morales-Cruz A."/>
            <person name="Amrine K.C."/>
            <person name="Cantu D."/>
        </authorList>
    </citation>
    <scope>NUCLEOTIDE SEQUENCE [LARGE SCALE GENOMIC DNA]</scope>
    <source>
        <strain evidence="7">UCRPC4</strain>
    </source>
</reference>
<comment type="caution">
    <text evidence="7">The sequence shown here is derived from an EMBL/GenBank/DDBJ whole genome shotgun (WGS) entry which is preliminary data.</text>
</comment>
<keyword evidence="3" id="KW-0560">Oxidoreductase</keyword>
<dbReference type="InterPro" id="IPR026992">
    <property type="entry name" value="DIOX_N"/>
</dbReference>
<dbReference type="SUPFAM" id="SSF51197">
    <property type="entry name" value="Clavaminate synthase-like"/>
    <property type="match status" value="1"/>
</dbReference>
<evidence type="ECO:0000256" key="2">
    <source>
        <dbReference type="ARBA" id="ARBA00022723"/>
    </source>
</evidence>
<organism evidence="7 8">
    <name type="scientific">Phaeomoniella chlamydospora</name>
    <name type="common">Phaeoacremonium chlamydosporum</name>
    <dbReference type="NCBI Taxonomy" id="158046"/>
    <lineage>
        <taxon>Eukaryota</taxon>
        <taxon>Fungi</taxon>
        <taxon>Dikarya</taxon>
        <taxon>Ascomycota</taxon>
        <taxon>Pezizomycotina</taxon>
        <taxon>Eurotiomycetes</taxon>
        <taxon>Chaetothyriomycetidae</taxon>
        <taxon>Phaeomoniellales</taxon>
        <taxon>Phaeomoniellaceae</taxon>
        <taxon>Phaeomoniella</taxon>
    </lineage>
</organism>
<dbReference type="GO" id="GO:0046872">
    <property type="term" value="F:metal ion binding"/>
    <property type="evidence" value="ECO:0007669"/>
    <property type="project" value="UniProtKB-KW"/>
</dbReference>
<dbReference type="OrthoDB" id="288590at2759"/>
<dbReference type="GO" id="GO:0016491">
    <property type="term" value="F:oxidoreductase activity"/>
    <property type="evidence" value="ECO:0007669"/>
    <property type="project" value="UniProtKB-KW"/>
</dbReference>
<evidence type="ECO:0000256" key="3">
    <source>
        <dbReference type="ARBA" id="ARBA00023002"/>
    </source>
</evidence>
<evidence type="ECO:0000256" key="1">
    <source>
        <dbReference type="ARBA" id="ARBA00008056"/>
    </source>
</evidence>
<protein>
    <submittedName>
        <fullName evidence="7">Putative 1-aminocyclopropane-1-carboxylate oxidase</fullName>
    </submittedName>
</protein>
<gene>
    <name evidence="7" type="ORF">UCRPC4_g03762</name>
</gene>
<keyword evidence="8" id="KW-1185">Reference proteome</keyword>
<dbReference type="AlphaFoldDB" id="A0A0G2EGG7"/>
<sequence length="246" mass="27600">MGSIGEIKAPPVLDFSAFYADDPVARKRLVDDVRDCCLRNGFFQITGHQIPVELQDQIFRHSQEFFSQSVEEKDKLSMKLNAWNRGYDAIQSQILEEGTSPDMKESFYIGDDIPKSHPYFQQKKLNSGPNVWPQTISDPEAFKKDTMKYYGSCYQLAKDTLCVIAMTLDLPQSFFDDYSKDAVATMRLLHYPPSPPDAEETLTRGVGAHTDFGGITLLLQGDVGGLQVLENNTGEWLDVSTPTVCP</sequence>
<dbReference type="EMBL" id="LCWF01000086">
    <property type="protein sequence ID" value="KKY21326.1"/>
    <property type="molecule type" value="Genomic_DNA"/>
</dbReference>
<evidence type="ECO:0000259" key="5">
    <source>
        <dbReference type="Pfam" id="PF03171"/>
    </source>
</evidence>
<dbReference type="Gene3D" id="2.60.120.330">
    <property type="entry name" value="B-lactam Antibiotic, Isopenicillin N Synthase, Chain"/>
    <property type="match status" value="1"/>
</dbReference>
<keyword evidence="4" id="KW-0408">Iron</keyword>
<dbReference type="PANTHER" id="PTHR10209">
    <property type="entry name" value="OXIDOREDUCTASE, 2OG-FE II OXYGENASE FAMILY PROTEIN"/>
    <property type="match status" value="1"/>
</dbReference>
<accession>A0A0G2EGG7</accession>
<dbReference type="Pfam" id="PF03171">
    <property type="entry name" value="2OG-FeII_Oxy"/>
    <property type="match status" value="1"/>
</dbReference>
<evidence type="ECO:0000256" key="4">
    <source>
        <dbReference type="ARBA" id="ARBA00023004"/>
    </source>
</evidence>
<feature type="domain" description="Non-haem dioxygenase N-terminal" evidence="6">
    <location>
        <begin position="11"/>
        <end position="134"/>
    </location>
</feature>
<dbReference type="PANTHER" id="PTHR10209:SF881">
    <property type="entry name" value="FI07970P-RELATED"/>
    <property type="match status" value="1"/>
</dbReference>
<name>A0A0G2EGG7_PHACM</name>
<reference evidence="7 8" key="1">
    <citation type="submission" date="2015-05" db="EMBL/GenBank/DDBJ databases">
        <title>Distinctive expansion of gene families associated with plant cell wall degradation and secondary metabolism in the genomes of grapevine trunk pathogens.</title>
        <authorList>
            <person name="Lawrence D.P."/>
            <person name="Travadon R."/>
            <person name="Rolshausen P.E."/>
            <person name="Baumgartner K."/>
        </authorList>
    </citation>
    <scope>NUCLEOTIDE SEQUENCE [LARGE SCALE GENOMIC DNA]</scope>
    <source>
        <strain evidence="7">UCRPC4</strain>
    </source>
</reference>
<dbReference type="Proteomes" id="UP000053317">
    <property type="component" value="Unassembled WGS sequence"/>
</dbReference>
<dbReference type="Pfam" id="PF14226">
    <property type="entry name" value="DIOX_N"/>
    <property type="match status" value="1"/>
</dbReference>
<feature type="domain" description="Isopenicillin N synthase-like Fe(2+) 2OG dioxygenase" evidence="5">
    <location>
        <begin position="185"/>
        <end position="241"/>
    </location>
</feature>
<dbReference type="InterPro" id="IPR044861">
    <property type="entry name" value="IPNS-like_FE2OG_OXY"/>
</dbReference>
<dbReference type="InterPro" id="IPR027443">
    <property type="entry name" value="IPNS-like_sf"/>
</dbReference>
<keyword evidence="2" id="KW-0479">Metal-binding</keyword>
<proteinExistence type="inferred from homology"/>
<evidence type="ECO:0000313" key="8">
    <source>
        <dbReference type="Proteomes" id="UP000053317"/>
    </source>
</evidence>